<keyword evidence="2" id="KW-1185">Reference proteome</keyword>
<proteinExistence type="predicted"/>
<reference evidence="1 2" key="1">
    <citation type="submission" date="2017-09" db="EMBL/GenBank/DDBJ databases">
        <authorList>
            <person name="Ehlers B."/>
            <person name="Leendertz F.H."/>
        </authorList>
    </citation>
    <scope>NUCLEOTIDE SEQUENCE [LARGE SCALE GENOMIC DNA]</scope>
    <source>
        <strain evidence="1 2">DSM 16848</strain>
    </source>
</reference>
<dbReference type="Proteomes" id="UP000219669">
    <property type="component" value="Unassembled WGS sequence"/>
</dbReference>
<sequence>MNKVKNPPKITVLVEGENELNFWRKMGFLGRAKIFNLWQAKANTMSGLLRGIQQDEQIIIIADTDVLNEQNRFIANVLQIKKHCKLKPHIIWQIQNFEDELCFSCGCRPAQLFQHFDAVNADEFKNKFNKVNQLENKLTACNHDRDKMWMRSGSQFSLNSSDLNDFIQNNLVLHRR</sequence>
<dbReference type="EMBL" id="OCNF01000004">
    <property type="protein sequence ID" value="SOD66719.1"/>
    <property type="molecule type" value="Genomic_DNA"/>
</dbReference>
<accession>A0A286E759</accession>
<protein>
    <recommendedName>
        <fullName evidence="3">RloB-like protein</fullName>
    </recommendedName>
</protein>
<evidence type="ECO:0000313" key="1">
    <source>
        <dbReference type="EMBL" id="SOD66719.1"/>
    </source>
</evidence>
<evidence type="ECO:0000313" key="2">
    <source>
        <dbReference type="Proteomes" id="UP000219669"/>
    </source>
</evidence>
<dbReference type="AlphaFoldDB" id="A0A286E759"/>
<name>A0A286E759_9NEIS</name>
<gene>
    <name evidence="1" type="ORF">SAMN02746062_00711</name>
</gene>
<organism evidence="1 2">
    <name type="scientific">Alysiella filiformis DSM 16848</name>
    <dbReference type="NCBI Taxonomy" id="1120981"/>
    <lineage>
        <taxon>Bacteria</taxon>
        <taxon>Pseudomonadati</taxon>
        <taxon>Pseudomonadota</taxon>
        <taxon>Betaproteobacteria</taxon>
        <taxon>Neisseriales</taxon>
        <taxon>Neisseriaceae</taxon>
        <taxon>Alysiella</taxon>
    </lineage>
</organism>
<evidence type="ECO:0008006" key="3">
    <source>
        <dbReference type="Google" id="ProtNLM"/>
    </source>
</evidence>